<sequence>MTGRTVSHTPVLILGVAESDAHAVANHLIAMYLRESGFEVVNLGVCTPLTEFADAQSARPEAVAVLIGSINGHAAQDLRDLPALRAVGRLTCPVIVGGNLSVGSRKSGDEVRRLTELGVDHVLRDLHELLPLLDTIVASRPRSPSGA</sequence>
<dbReference type="SUPFAM" id="SSF52242">
    <property type="entry name" value="Cobalamin (vitamin B12)-binding domain"/>
    <property type="match status" value="1"/>
</dbReference>
<dbReference type="Pfam" id="PF02310">
    <property type="entry name" value="B12-binding"/>
    <property type="match status" value="1"/>
</dbReference>
<reference evidence="2" key="2">
    <citation type="submission" date="2022-09" db="EMBL/GenBank/DDBJ databases">
        <title>Biosynthetic gene clusters of Dactylosporangioum fulvum.</title>
        <authorList>
            <person name="Caradec T."/>
        </authorList>
    </citation>
    <scope>NUCLEOTIDE SEQUENCE</scope>
    <source>
        <strain evidence="2">NRRL B-16292</strain>
    </source>
</reference>
<dbReference type="Gene3D" id="3.40.50.280">
    <property type="entry name" value="Cobalamin-binding domain"/>
    <property type="match status" value="1"/>
</dbReference>
<dbReference type="InterPro" id="IPR036724">
    <property type="entry name" value="Cobalamin-bd_sf"/>
</dbReference>
<gene>
    <name evidence="2" type="ORF">Dfulv_32640</name>
</gene>
<dbReference type="PROSITE" id="PS51332">
    <property type="entry name" value="B12_BINDING"/>
    <property type="match status" value="1"/>
</dbReference>
<dbReference type="Proteomes" id="UP001059617">
    <property type="component" value="Chromosome"/>
</dbReference>
<feature type="domain" description="B12-binding" evidence="1">
    <location>
        <begin position="9"/>
        <end position="143"/>
    </location>
</feature>
<name>A0ABY5VS30_9ACTN</name>
<organism evidence="2 3">
    <name type="scientific">Dactylosporangium fulvum</name>
    <dbReference type="NCBI Taxonomy" id="53359"/>
    <lineage>
        <taxon>Bacteria</taxon>
        <taxon>Bacillati</taxon>
        <taxon>Actinomycetota</taxon>
        <taxon>Actinomycetes</taxon>
        <taxon>Micromonosporales</taxon>
        <taxon>Micromonosporaceae</taxon>
        <taxon>Dactylosporangium</taxon>
    </lineage>
</organism>
<evidence type="ECO:0000313" key="2">
    <source>
        <dbReference type="EMBL" id="UWP79894.1"/>
    </source>
</evidence>
<keyword evidence="3" id="KW-1185">Reference proteome</keyword>
<dbReference type="InterPro" id="IPR006158">
    <property type="entry name" value="Cobalamin-bd"/>
</dbReference>
<proteinExistence type="predicted"/>
<evidence type="ECO:0000313" key="3">
    <source>
        <dbReference type="Proteomes" id="UP001059617"/>
    </source>
</evidence>
<reference evidence="2" key="1">
    <citation type="submission" date="2021-04" db="EMBL/GenBank/DDBJ databases">
        <authorList>
            <person name="Hartkoorn R.C."/>
            <person name="Beaudoing E."/>
            <person name="Hot D."/>
        </authorList>
    </citation>
    <scope>NUCLEOTIDE SEQUENCE</scope>
    <source>
        <strain evidence="2">NRRL B-16292</strain>
    </source>
</reference>
<accession>A0ABY5VS30</accession>
<protein>
    <submittedName>
        <fullName evidence="2">Cobalamin-dependent protein</fullName>
    </submittedName>
</protein>
<evidence type="ECO:0000259" key="1">
    <source>
        <dbReference type="PROSITE" id="PS51332"/>
    </source>
</evidence>
<dbReference type="RefSeq" id="WP_259857652.1">
    <property type="nucleotide sequence ID" value="NZ_BAAAST010000001.1"/>
</dbReference>
<dbReference type="EMBL" id="CP073720">
    <property type="protein sequence ID" value="UWP79894.1"/>
    <property type="molecule type" value="Genomic_DNA"/>
</dbReference>